<dbReference type="InterPro" id="IPR003871">
    <property type="entry name" value="RFA1B/D_OB_1st"/>
</dbReference>
<dbReference type="Pfam" id="PF02721">
    <property type="entry name" value="DUF223"/>
    <property type="match status" value="1"/>
</dbReference>
<dbReference type="Proteomes" id="UP000824890">
    <property type="component" value="Unassembled WGS sequence"/>
</dbReference>
<sequence length="196" mass="22451">MEITHMAMVTSDTITLLNDVKPYKPTFEVKVLHSWILFLVAIRPFIITNKTGVKIIHCTCKRLFLACVQKLQVGQWRFIENFALTAAAGKYQPTSHKYKMAIISNSNITNSSLKTDDKFFLSLTSSTEIINGNIDSKFLIGCVCASYHQLARCLWNRFAEQMLYAYKVGQDYKGMLSTNRLDKFRLQMPLIPPQLK</sequence>
<reference evidence="2 3" key="1">
    <citation type="submission" date="2021-05" db="EMBL/GenBank/DDBJ databases">
        <title>Genome Assembly of Synthetic Allotetraploid Brassica napus Reveals Homoeologous Exchanges between Subgenomes.</title>
        <authorList>
            <person name="Davis J.T."/>
        </authorList>
    </citation>
    <scope>NUCLEOTIDE SEQUENCE [LARGE SCALE GENOMIC DNA]</scope>
    <source>
        <strain evidence="3">cv. Da-Ae</strain>
        <tissue evidence="2">Seedling</tissue>
    </source>
</reference>
<proteinExistence type="predicted"/>
<gene>
    <name evidence="2" type="ORF">HID58_067790</name>
</gene>
<dbReference type="Gene3D" id="2.40.50.140">
    <property type="entry name" value="Nucleic acid-binding proteins"/>
    <property type="match status" value="1"/>
</dbReference>
<dbReference type="EMBL" id="JAGKQM010000015">
    <property type="protein sequence ID" value="KAH0880396.1"/>
    <property type="molecule type" value="Genomic_DNA"/>
</dbReference>
<dbReference type="SUPFAM" id="SSF50249">
    <property type="entry name" value="Nucleic acid-binding proteins"/>
    <property type="match status" value="1"/>
</dbReference>
<name>A0ABQ7ZJI7_BRANA</name>
<dbReference type="InterPro" id="IPR012340">
    <property type="entry name" value="NA-bd_OB-fold"/>
</dbReference>
<evidence type="ECO:0000313" key="2">
    <source>
        <dbReference type="EMBL" id="KAH0880396.1"/>
    </source>
</evidence>
<evidence type="ECO:0000259" key="1">
    <source>
        <dbReference type="Pfam" id="PF02721"/>
    </source>
</evidence>
<comment type="caution">
    <text evidence="2">The sequence shown here is derived from an EMBL/GenBank/DDBJ whole genome shotgun (WGS) entry which is preliminary data.</text>
</comment>
<evidence type="ECO:0000313" key="3">
    <source>
        <dbReference type="Proteomes" id="UP000824890"/>
    </source>
</evidence>
<accession>A0ABQ7ZJI7</accession>
<keyword evidence="3" id="KW-1185">Reference proteome</keyword>
<protein>
    <recommendedName>
        <fullName evidence="1">Replication protein A 70 kDa DNA-binding subunit B/D first OB fold domain-containing protein</fullName>
    </recommendedName>
</protein>
<feature type="domain" description="Replication protein A 70 kDa DNA-binding subunit B/D first OB fold" evidence="1">
    <location>
        <begin position="16"/>
        <end position="110"/>
    </location>
</feature>
<organism evidence="2 3">
    <name type="scientific">Brassica napus</name>
    <name type="common">Rape</name>
    <dbReference type="NCBI Taxonomy" id="3708"/>
    <lineage>
        <taxon>Eukaryota</taxon>
        <taxon>Viridiplantae</taxon>
        <taxon>Streptophyta</taxon>
        <taxon>Embryophyta</taxon>
        <taxon>Tracheophyta</taxon>
        <taxon>Spermatophyta</taxon>
        <taxon>Magnoliopsida</taxon>
        <taxon>eudicotyledons</taxon>
        <taxon>Gunneridae</taxon>
        <taxon>Pentapetalae</taxon>
        <taxon>rosids</taxon>
        <taxon>malvids</taxon>
        <taxon>Brassicales</taxon>
        <taxon>Brassicaceae</taxon>
        <taxon>Brassiceae</taxon>
        <taxon>Brassica</taxon>
    </lineage>
</organism>